<dbReference type="GO" id="GO:0005886">
    <property type="term" value="C:plasma membrane"/>
    <property type="evidence" value="ECO:0007669"/>
    <property type="project" value="TreeGrafter"/>
</dbReference>
<dbReference type="PANTHER" id="PTHR45569:SF1">
    <property type="entry name" value="SENSOR PROTEIN KDPD"/>
    <property type="match status" value="1"/>
</dbReference>
<keyword evidence="2" id="KW-1185">Reference proteome</keyword>
<reference evidence="2" key="1">
    <citation type="submission" date="2019-01" db="EMBL/GenBank/DDBJ databases">
        <title>Genomic analysis of Salicibibacter sp. NKC3-5.</title>
        <authorList>
            <person name="Oh Y.J."/>
        </authorList>
    </citation>
    <scope>NUCLEOTIDE SEQUENCE [LARGE SCALE GENOMIC DNA]</scope>
    <source>
        <strain evidence="2">NKC3-5</strain>
    </source>
</reference>
<dbReference type="Gene3D" id="3.40.50.620">
    <property type="entry name" value="HUPs"/>
    <property type="match status" value="1"/>
</dbReference>
<dbReference type="OrthoDB" id="9806130at2"/>
<dbReference type="Proteomes" id="UP000319756">
    <property type="component" value="Chromosome"/>
</dbReference>
<evidence type="ECO:0000313" key="1">
    <source>
        <dbReference type="EMBL" id="QDI92500.1"/>
    </source>
</evidence>
<proteinExistence type="predicted"/>
<dbReference type="GO" id="GO:0000155">
    <property type="term" value="F:phosphorelay sensor kinase activity"/>
    <property type="evidence" value="ECO:0007669"/>
    <property type="project" value="TreeGrafter"/>
</dbReference>
<dbReference type="KEGG" id="sale:EPH95_15970"/>
<dbReference type="InterPro" id="IPR014729">
    <property type="entry name" value="Rossmann-like_a/b/a_fold"/>
</dbReference>
<keyword evidence="1" id="KW-0808">Transferase</keyword>
<sequence length="225" mass="26276">MDQNQTRLDECILTCVYYGPSGDRLIKRGAKIAKKLNCPFYILTINETDVDDLDHDRNHYLKHWESLADQYNVTEFIIQTSNNLPISKMISQVAKEKQATQVIIGQTTRSRWQELTKGSTVNTLLKELPFVDLHIIAMTRGMKNYKDEHFEKGVHAYLVKTNDDQYRLTFNHTHSCSHSGVFYKELNTDFNNGVFTFKNGKKVYDIHITDDYVKEYIPRQQNTEN</sequence>
<accession>A0A514LKV8</accession>
<dbReference type="InterPro" id="IPR052023">
    <property type="entry name" value="Histidine_kinase_KdpD"/>
</dbReference>
<gene>
    <name evidence="1" type="ORF">EPH95_15970</name>
</gene>
<dbReference type="SUPFAM" id="SSF52402">
    <property type="entry name" value="Adenine nucleotide alpha hydrolases-like"/>
    <property type="match status" value="1"/>
</dbReference>
<evidence type="ECO:0000313" key="2">
    <source>
        <dbReference type="Proteomes" id="UP000319756"/>
    </source>
</evidence>
<dbReference type="EMBL" id="CP035485">
    <property type="protein sequence ID" value="QDI92500.1"/>
    <property type="molecule type" value="Genomic_DNA"/>
</dbReference>
<dbReference type="AlphaFoldDB" id="A0A514LKV8"/>
<protein>
    <submittedName>
        <fullName evidence="1">Histidine kinase</fullName>
    </submittedName>
</protein>
<organism evidence="1 2">
    <name type="scientific">Salicibibacter halophilus</name>
    <dbReference type="NCBI Taxonomy" id="2502791"/>
    <lineage>
        <taxon>Bacteria</taxon>
        <taxon>Bacillati</taxon>
        <taxon>Bacillota</taxon>
        <taxon>Bacilli</taxon>
        <taxon>Bacillales</taxon>
        <taxon>Bacillaceae</taxon>
        <taxon>Salicibibacter</taxon>
    </lineage>
</organism>
<name>A0A514LKV8_9BACI</name>
<dbReference type="RefSeq" id="WP_142091004.1">
    <property type="nucleotide sequence ID" value="NZ_CP035485.1"/>
</dbReference>
<keyword evidence="1" id="KW-0418">Kinase</keyword>
<dbReference type="PANTHER" id="PTHR45569">
    <property type="entry name" value="SENSOR PROTEIN KDPD"/>
    <property type="match status" value="1"/>
</dbReference>